<proteinExistence type="predicted"/>
<organism evidence="1 2">
    <name type="scientific">Clonorchis sinensis</name>
    <name type="common">Chinese liver fluke</name>
    <dbReference type="NCBI Taxonomy" id="79923"/>
    <lineage>
        <taxon>Eukaryota</taxon>
        <taxon>Metazoa</taxon>
        <taxon>Spiralia</taxon>
        <taxon>Lophotrochozoa</taxon>
        <taxon>Platyhelminthes</taxon>
        <taxon>Trematoda</taxon>
        <taxon>Digenea</taxon>
        <taxon>Opisthorchiida</taxon>
        <taxon>Opisthorchiata</taxon>
        <taxon>Opisthorchiidae</taxon>
        <taxon>Clonorchis</taxon>
    </lineage>
</organism>
<accession>A0A3R7FSI0</accession>
<protein>
    <submittedName>
        <fullName evidence="1">Uncharacterized protein</fullName>
    </submittedName>
</protein>
<dbReference type="Proteomes" id="UP000286415">
    <property type="component" value="Unassembled WGS sequence"/>
</dbReference>
<name>A0A3R7FSI0_CLOSI</name>
<dbReference type="AlphaFoldDB" id="A0A3R7FSI0"/>
<dbReference type="EMBL" id="NIRI02000056">
    <property type="protein sequence ID" value="KAG5445934.1"/>
    <property type="molecule type" value="Genomic_DNA"/>
</dbReference>
<reference evidence="1 2" key="2">
    <citation type="journal article" date="2021" name="Genomics">
        <title>High-quality reference genome for Clonorchis sinensis.</title>
        <authorList>
            <person name="Young N.D."/>
            <person name="Stroehlein A.J."/>
            <person name="Kinkar L."/>
            <person name="Wang T."/>
            <person name="Sohn W.M."/>
            <person name="Chang B.C.H."/>
            <person name="Kaur P."/>
            <person name="Weisz D."/>
            <person name="Dudchenko O."/>
            <person name="Aiden E.L."/>
            <person name="Korhonen P.K."/>
            <person name="Gasser R.B."/>
        </authorList>
    </citation>
    <scope>NUCLEOTIDE SEQUENCE [LARGE SCALE GENOMIC DNA]</scope>
    <source>
        <strain evidence="1">Cs-k2</strain>
    </source>
</reference>
<keyword evidence="2" id="KW-1185">Reference proteome</keyword>
<evidence type="ECO:0000313" key="2">
    <source>
        <dbReference type="Proteomes" id="UP000286415"/>
    </source>
</evidence>
<sequence>MKANAEQISSSQKSLKIYVALTLNHSVAPADRVQSANPRLPAVCSAMISSDGVVYIVLGKQTSFCRRLARKLAESLVHDALKRLNVLHQSASGFSWHDIRDIAIHVHT</sequence>
<evidence type="ECO:0000313" key="1">
    <source>
        <dbReference type="EMBL" id="KAG5445934.1"/>
    </source>
</evidence>
<dbReference type="InParanoid" id="A0A3R7FSI0"/>
<comment type="caution">
    <text evidence="1">The sequence shown here is derived from an EMBL/GenBank/DDBJ whole genome shotgun (WGS) entry which is preliminary data.</text>
</comment>
<gene>
    <name evidence="1" type="ORF">CSKR_109238</name>
</gene>
<reference evidence="1 2" key="1">
    <citation type="journal article" date="2018" name="Biotechnol. Adv.">
        <title>Improved genomic resources and new bioinformatic workflow for the carcinogenic parasite Clonorchis sinensis: Biotechnological implications.</title>
        <authorList>
            <person name="Wang D."/>
            <person name="Korhonen P.K."/>
            <person name="Gasser R.B."/>
            <person name="Young N.D."/>
        </authorList>
    </citation>
    <scope>NUCLEOTIDE SEQUENCE [LARGE SCALE GENOMIC DNA]</scope>
    <source>
        <strain evidence="1">Cs-k2</strain>
    </source>
</reference>